<accession>A0A6J8CG91</accession>
<keyword evidence="3" id="KW-1185">Reference proteome</keyword>
<evidence type="ECO:0000313" key="3">
    <source>
        <dbReference type="Proteomes" id="UP000507470"/>
    </source>
</evidence>
<gene>
    <name evidence="2" type="ORF">MCOR_28722</name>
</gene>
<name>A0A6J8CG91_MYTCO</name>
<evidence type="ECO:0000313" key="2">
    <source>
        <dbReference type="EMBL" id="CAC5393910.1"/>
    </source>
</evidence>
<reference evidence="2 3" key="1">
    <citation type="submission" date="2020-06" db="EMBL/GenBank/DDBJ databases">
        <authorList>
            <person name="Li R."/>
            <person name="Bekaert M."/>
        </authorList>
    </citation>
    <scope>NUCLEOTIDE SEQUENCE [LARGE SCALE GENOMIC DNA]</scope>
    <source>
        <strain evidence="3">wild</strain>
    </source>
</reference>
<organism evidence="2 3">
    <name type="scientific">Mytilus coruscus</name>
    <name type="common">Sea mussel</name>
    <dbReference type="NCBI Taxonomy" id="42192"/>
    <lineage>
        <taxon>Eukaryota</taxon>
        <taxon>Metazoa</taxon>
        <taxon>Spiralia</taxon>
        <taxon>Lophotrochozoa</taxon>
        <taxon>Mollusca</taxon>
        <taxon>Bivalvia</taxon>
        <taxon>Autobranchia</taxon>
        <taxon>Pteriomorphia</taxon>
        <taxon>Mytilida</taxon>
        <taxon>Mytiloidea</taxon>
        <taxon>Mytilidae</taxon>
        <taxon>Mytilinae</taxon>
        <taxon>Mytilus</taxon>
    </lineage>
</organism>
<dbReference type="InterPro" id="IPR026960">
    <property type="entry name" value="RVT-Znf"/>
</dbReference>
<evidence type="ECO:0000259" key="1">
    <source>
        <dbReference type="Pfam" id="PF13966"/>
    </source>
</evidence>
<dbReference type="Pfam" id="PF13966">
    <property type="entry name" value="zf-RVT"/>
    <property type="match status" value="1"/>
</dbReference>
<proteinExistence type="predicted"/>
<dbReference type="EMBL" id="CACVKT020005231">
    <property type="protein sequence ID" value="CAC5393910.1"/>
    <property type="molecule type" value="Genomic_DNA"/>
</dbReference>
<dbReference type="AlphaFoldDB" id="A0A6J8CG91"/>
<dbReference type="OrthoDB" id="5985917at2759"/>
<feature type="domain" description="Reverse transcriptase zinc-binding" evidence="1">
    <location>
        <begin position="197"/>
        <end position="263"/>
    </location>
</feature>
<sequence>MHICVFANVKLKKIGLFESGLCDHADDTTLSFCNKESIPEVFKEFDLYSKATGVNINKQKSEILCVGNGQLSGVEKEQFGLQICKDAIQLLGVYAGPNKSLCDDMNWKNKIKKARSLLNMWLQRQLTLQEEWKNTIDTNVHHRNMDRTIDISVLIKNVPCDLKSCNVKKLYQCLLEDIIEEPIGPIIWKKLYALDEAELCKIWKHVYVFWKPSKMIELDYKIIHNCVFTNVKLKKIGLSDSELCDVCNKENEDIMHISINCDELEDVHYH</sequence>
<protein>
    <recommendedName>
        <fullName evidence="1">Reverse transcriptase zinc-binding domain-containing protein</fullName>
    </recommendedName>
</protein>
<dbReference type="Proteomes" id="UP000507470">
    <property type="component" value="Unassembled WGS sequence"/>
</dbReference>